<dbReference type="EMBL" id="JBIMZQ010000002">
    <property type="protein sequence ID" value="KAL3673487.1"/>
    <property type="molecule type" value="Genomic_DNA"/>
</dbReference>
<organism evidence="2 3">
    <name type="scientific">Phytophthora oleae</name>
    <dbReference type="NCBI Taxonomy" id="2107226"/>
    <lineage>
        <taxon>Eukaryota</taxon>
        <taxon>Sar</taxon>
        <taxon>Stramenopiles</taxon>
        <taxon>Oomycota</taxon>
        <taxon>Peronosporomycetes</taxon>
        <taxon>Peronosporales</taxon>
        <taxon>Peronosporaceae</taxon>
        <taxon>Phytophthora</taxon>
    </lineage>
</organism>
<keyword evidence="1" id="KW-0175">Coiled coil</keyword>
<dbReference type="AlphaFoldDB" id="A0ABD3G2V4"/>
<evidence type="ECO:0000313" key="3">
    <source>
        <dbReference type="Proteomes" id="UP001632037"/>
    </source>
</evidence>
<feature type="coiled-coil region" evidence="1">
    <location>
        <begin position="165"/>
        <end position="218"/>
    </location>
</feature>
<proteinExistence type="predicted"/>
<reference evidence="2 3" key="1">
    <citation type="submission" date="2024-09" db="EMBL/GenBank/DDBJ databases">
        <title>Genome sequencing and assembly of Phytophthora oleae, isolate VK10A, causative agent of rot of olive drupes.</title>
        <authorList>
            <person name="Conti Taguali S."/>
            <person name="Riolo M."/>
            <person name="La Spada F."/>
            <person name="Cacciola S.O."/>
            <person name="Dionisio G."/>
        </authorList>
    </citation>
    <scope>NUCLEOTIDE SEQUENCE [LARGE SCALE GENOMIC DNA]</scope>
    <source>
        <strain evidence="2 3">VK10A</strain>
    </source>
</reference>
<protein>
    <recommendedName>
        <fullName evidence="4">RanBP2-type domain-containing protein</fullName>
    </recommendedName>
</protein>
<name>A0ABD3G2V4_9STRA</name>
<evidence type="ECO:0000256" key="1">
    <source>
        <dbReference type="SAM" id="Coils"/>
    </source>
</evidence>
<evidence type="ECO:0000313" key="2">
    <source>
        <dbReference type="EMBL" id="KAL3673487.1"/>
    </source>
</evidence>
<evidence type="ECO:0008006" key="4">
    <source>
        <dbReference type="Google" id="ProtNLM"/>
    </source>
</evidence>
<dbReference type="Proteomes" id="UP001632037">
    <property type="component" value="Unassembled WGS sequence"/>
</dbReference>
<comment type="caution">
    <text evidence="2">The sequence shown here is derived from an EMBL/GenBank/DDBJ whole genome shotgun (WGS) entry which is preliminary data.</text>
</comment>
<keyword evidence="3" id="KW-1185">Reference proteome</keyword>
<accession>A0ABD3G2V4</accession>
<sequence>MLHSALSGAFRRDANPNGNEAPRVWQCHLCSIQNEVVAEDPSPSCKTCGRLRIPPWLLLEDIGQQIALGSRVFHTSVGGSKSVSIVVAINYAQRVVTLLRVKFKHNERGQEDISFHEVVLNASQLQQQLEPLDAEQEEECVVDEYGICGDCRGVFRVAQGDPHSRYANEDKVAELRKEIQQFNEQKQRLTREKAYKKVLEWTKKIECKTKELQVAQRELEFLRPVFCPFCGWEPSLPGQLMV</sequence>
<gene>
    <name evidence="2" type="ORF">V7S43_001197</name>
</gene>